<keyword evidence="7" id="KW-0119">Carbohydrate metabolism</keyword>
<evidence type="ECO:0000259" key="14">
    <source>
        <dbReference type="Pfam" id="PF11975"/>
    </source>
</evidence>
<protein>
    <submittedName>
        <fullName evidence="15">Alpha-galactosidase</fullName>
        <ecNumber evidence="15">3.2.1.22</ecNumber>
    </submittedName>
</protein>
<evidence type="ECO:0000256" key="6">
    <source>
        <dbReference type="ARBA" id="ARBA00023211"/>
    </source>
</evidence>
<evidence type="ECO:0000256" key="7">
    <source>
        <dbReference type="ARBA" id="ARBA00023277"/>
    </source>
</evidence>
<dbReference type="Gene3D" id="3.90.1820.10">
    <property type="entry name" value="AglA-like glucosidase"/>
    <property type="match status" value="1"/>
</dbReference>
<dbReference type="GO" id="GO:0046872">
    <property type="term" value="F:metal ion binding"/>
    <property type="evidence" value="ECO:0007669"/>
    <property type="project" value="UniProtKB-KW"/>
</dbReference>
<dbReference type="PATRIC" id="fig|1886670.3.peg.1366"/>
<keyword evidence="8 12" id="KW-0326">Glycosidase</keyword>
<dbReference type="InterPro" id="IPR022616">
    <property type="entry name" value="Glyco_hydro_4_C"/>
</dbReference>
<comment type="similarity">
    <text evidence="2 12">Belongs to the glycosyl hydrolase 4 family.</text>
</comment>
<dbReference type="GO" id="GO:0004557">
    <property type="term" value="F:alpha-galactosidase activity"/>
    <property type="evidence" value="ECO:0007669"/>
    <property type="project" value="UniProtKB-EC"/>
</dbReference>
<accession>A0A1E3L676</accession>
<evidence type="ECO:0000256" key="13">
    <source>
        <dbReference type="SAM" id="MobiDB-lite"/>
    </source>
</evidence>
<evidence type="ECO:0000256" key="3">
    <source>
        <dbReference type="ARBA" id="ARBA00022723"/>
    </source>
</evidence>
<evidence type="ECO:0000256" key="1">
    <source>
        <dbReference type="ARBA" id="ARBA00001936"/>
    </source>
</evidence>
<feature type="site" description="Increases basicity of active site Tyr" evidence="11">
    <location>
        <position position="110"/>
    </location>
</feature>
<dbReference type="NCBIfam" id="NF011657">
    <property type="entry name" value="PRK15076.1"/>
    <property type="match status" value="1"/>
</dbReference>
<evidence type="ECO:0000256" key="10">
    <source>
        <dbReference type="PIRSR" id="PIRSR601088-3"/>
    </source>
</evidence>
<keyword evidence="10" id="KW-0533">Nickel</keyword>
<dbReference type="SUPFAM" id="SSF56327">
    <property type="entry name" value="LDH C-terminal domain-like"/>
    <property type="match status" value="1"/>
</dbReference>
<organism evidence="15 16">
    <name type="scientific">Paenibacillus nuruki</name>
    <dbReference type="NCBI Taxonomy" id="1886670"/>
    <lineage>
        <taxon>Bacteria</taxon>
        <taxon>Bacillati</taxon>
        <taxon>Bacillota</taxon>
        <taxon>Bacilli</taxon>
        <taxon>Bacillales</taxon>
        <taxon>Paenibacillaceae</taxon>
        <taxon>Paenibacillus</taxon>
    </lineage>
</organism>
<reference evidence="15 16" key="1">
    <citation type="submission" date="2016-08" db="EMBL/GenBank/DDBJ databases">
        <title>Genome sequencing of Paenibacillus sp. TI45-13ar, isolated from Korean traditional nuruk.</title>
        <authorList>
            <person name="Kim S.-J."/>
        </authorList>
    </citation>
    <scope>NUCLEOTIDE SEQUENCE [LARGE SCALE GENOMIC DNA]</scope>
    <source>
        <strain evidence="15 16">TI45-13ar</strain>
    </source>
</reference>
<keyword evidence="4 12" id="KW-0378">Hydrolase</keyword>
<dbReference type="PRINTS" id="PR00732">
    <property type="entry name" value="GLHYDRLASE4"/>
</dbReference>
<dbReference type="RefSeq" id="WP_069326762.1">
    <property type="nucleotide sequence ID" value="NZ_MDER01000031.1"/>
</dbReference>
<comment type="caution">
    <text evidence="15">The sequence shown here is derived from an EMBL/GenBank/DDBJ whole genome shotgun (WGS) entry which is preliminary data.</text>
</comment>
<feature type="region of interest" description="Disordered" evidence="13">
    <location>
        <begin position="477"/>
        <end position="502"/>
    </location>
</feature>
<evidence type="ECO:0000256" key="8">
    <source>
        <dbReference type="ARBA" id="ARBA00023295"/>
    </source>
</evidence>
<evidence type="ECO:0000256" key="2">
    <source>
        <dbReference type="ARBA" id="ARBA00010141"/>
    </source>
</evidence>
<keyword evidence="5 12" id="KW-0520">NAD</keyword>
<dbReference type="InterPro" id="IPR053715">
    <property type="entry name" value="GH4_Enzyme_sf"/>
</dbReference>
<comment type="cofactor">
    <cofactor evidence="1">
        <name>Mn(2+)</name>
        <dbReference type="ChEBI" id="CHEBI:29035"/>
    </cofactor>
</comment>
<dbReference type="PANTHER" id="PTHR32092">
    <property type="entry name" value="6-PHOSPHO-BETA-GLUCOSIDASE-RELATED"/>
    <property type="match status" value="1"/>
</dbReference>
<evidence type="ECO:0000256" key="12">
    <source>
        <dbReference type="RuleBase" id="RU361152"/>
    </source>
</evidence>
<dbReference type="InterPro" id="IPR036291">
    <property type="entry name" value="NAD(P)-bd_dom_sf"/>
</dbReference>
<evidence type="ECO:0000256" key="4">
    <source>
        <dbReference type="ARBA" id="ARBA00022801"/>
    </source>
</evidence>
<proteinExistence type="inferred from homology"/>
<dbReference type="EC" id="3.2.1.22" evidence="15"/>
<dbReference type="CDD" id="cd05297">
    <property type="entry name" value="GH4_alpha_glucosidase_galactosidase"/>
    <property type="match status" value="1"/>
</dbReference>
<dbReference type="STRING" id="1886670.PTI45_01341"/>
<dbReference type="SUPFAM" id="SSF51735">
    <property type="entry name" value="NAD(P)-binding Rossmann-fold domains"/>
    <property type="match status" value="1"/>
</dbReference>
<feature type="binding site" evidence="10">
    <location>
        <position position="200"/>
    </location>
    <ligand>
        <name>Mn(2+)</name>
        <dbReference type="ChEBI" id="CHEBI:29035"/>
    </ligand>
</feature>
<dbReference type="GO" id="GO:0016616">
    <property type="term" value="F:oxidoreductase activity, acting on the CH-OH group of donors, NAD or NADP as acceptor"/>
    <property type="evidence" value="ECO:0007669"/>
    <property type="project" value="InterPro"/>
</dbReference>
<evidence type="ECO:0000256" key="11">
    <source>
        <dbReference type="PIRSR" id="PIRSR601088-4"/>
    </source>
</evidence>
<evidence type="ECO:0000256" key="9">
    <source>
        <dbReference type="PIRSR" id="PIRSR601088-2"/>
    </source>
</evidence>
<evidence type="ECO:0000313" key="16">
    <source>
        <dbReference type="Proteomes" id="UP000094578"/>
    </source>
</evidence>
<dbReference type="Pfam" id="PF11975">
    <property type="entry name" value="Glyco_hydro_4C"/>
    <property type="match status" value="1"/>
</dbReference>
<dbReference type="InterPro" id="IPR001088">
    <property type="entry name" value="Glyco_hydro_4"/>
</dbReference>
<dbReference type="InterPro" id="IPR015955">
    <property type="entry name" value="Lactate_DH/Glyco_Ohase_4_C"/>
</dbReference>
<gene>
    <name evidence="15" type="primary">melA</name>
    <name evidence="15" type="ORF">PTI45_01341</name>
</gene>
<dbReference type="PANTHER" id="PTHR32092:SF6">
    <property type="entry name" value="ALPHA-GALACTOSIDASE"/>
    <property type="match status" value="1"/>
</dbReference>
<name>A0A1E3L676_9BACL</name>
<keyword evidence="3 10" id="KW-0479">Metal-binding</keyword>
<keyword evidence="6 10" id="KW-0464">Manganese</keyword>
<dbReference type="GO" id="GO:0005975">
    <property type="term" value="P:carbohydrate metabolic process"/>
    <property type="evidence" value="ECO:0007669"/>
    <property type="project" value="InterPro"/>
</dbReference>
<evidence type="ECO:0000313" key="15">
    <source>
        <dbReference type="EMBL" id="ODP29332.1"/>
    </source>
</evidence>
<dbReference type="Proteomes" id="UP000094578">
    <property type="component" value="Unassembled WGS sequence"/>
</dbReference>
<dbReference type="Pfam" id="PF02056">
    <property type="entry name" value="Glyco_hydro_4"/>
    <property type="match status" value="1"/>
</dbReference>
<comment type="cofactor">
    <cofactor evidence="12">
        <name>NAD(+)</name>
        <dbReference type="ChEBI" id="CHEBI:57540"/>
    </cofactor>
    <text evidence="12">Binds 1 NAD(+) per subunit.</text>
</comment>
<feature type="binding site" evidence="9">
    <location>
        <position position="149"/>
    </location>
    <ligand>
        <name>substrate</name>
    </ligand>
</feature>
<dbReference type="AlphaFoldDB" id="A0A1E3L676"/>
<sequence length="502" mass="56022">MSFKVAFVGAGSIGFTRGLLRDLLTVPEFRHIEIAFTDISQHNLDMVTQLCQRDITENGLSIQIQATTDRRAALQDAKYVLCTIRVGGLEAFATDVDIPLKYGVDQCVGDTLCAGGIMYGQRGIAEMLNICKDIREVSSPDVLLLNYSNPMAMMTWACNVYGGVNTIGLCHGVQHGHHQIAEVYGLEKKDVDIVCAGINHQTWYIQASHEGKDLTAGLLDAFENHEEYSRTEKVRIDMMRRFGYYSTESNGHLSEYVPWYRKRPQEIGEWIDLNNWINGETGGYLRVCTEGRNWFETDFPNWMKDEPMRFVPEKRGEEHGSYIIEGLETGRVYRGHFNVVNNGVISNLPNDAIIEAPGYVDRNGISMPHVGDLPLGPAAVCNVSISVQRLAVEAAITGDDFLLRQAFMMDPLVGAVCNPKEIWQMVDEMLVAGEEWLPQYTDAIVAAKERLASGNLIPTQEYAGAARLKVKSVAEMQEDRDAANKNAGESDKGKDREKVQQE</sequence>
<keyword evidence="16" id="KW-1185">Reference proteome</keyword>
<keyword evidence="10" id="KW-0170">Cobalt</keyword>
<feature type="binding site" evidence="10">
    <location>
        <position position="170"/>
    </location>
    <ligand>
        <name>Mn(2+)</name>
        <dbReference type="ChEBI" id="CHEBI:29035"/>
    </ligand>
</feature>
<feature type="domain" description="Glycosyl hydrolase family 4 C-terminal" evidence="14">
    <location>
        <begin position="195"/>
        <end position="413"/>
    </location>
</feature>
<dbReference type="EMBL" id="MDER01000031">
    <property type="protein sequence ID" value="ODP29332.1"/>
    <property type="molecule type" value="Genomic_DNA"/>
</dbReference>
<evidence type="ECO:0000256" key="5">
    <source>
        <dbReference type="ARBA" id="ARBA00023027"/>
    </source>
</evidence>
<keyword evidence="10" id="KW-0408">Iron</keyword>